<evidence type="ECO:0000256" key="3">
    <source>
        <dbReference type="PROSITE-ProRule" id="PRU00708"/>
    </source>
</evidence>
<dbReference type="Pfam" id="PF14432">
    <property type="entry name" value="DYW_deaminase"/>
    <property type="match status" value="1"/>
</dbReference>
<evidence type="ECO:0000256" key="1">
    <source>
        <dbReference type="ARBA" id="ARBA00006643"/>
    </source>
</evidence>
<name>A0A8X9ABL6_SALSN</name>
<dbReference type="FunFam" id="1.25.40.10:FF:001630">
    <property type="entry name" value="Pentatricopeptide repeat-containing protein At5g43790"/>
    <property type="match status" value="1"/>
</dbReference>
<protein>
    <recommendedName>
        <fullName evidence="4">DYW domain-containing protein</fullName>
    </recommendedName>
</protein>
<accession>A0A8X9ABL6</accession>
<dbReference type="Pfam" id="PF20431">
    <property type="entry name" value="E_motif"/>
    <property type="match status" value="1"/>
</dbReference>
<dbReference type="Proteomes" id="UP000298416">
    <property type="component" value="Unassembled WGS sequence"/>
</dbReference>
<dbReference type="GO" id="GO:0003723">
    <property type="term" value="F:RNA binding"/>
    <property type="evidence" value="ECO:0007669"/>
    <property type="project" value="InterPro"/>
</dbReference>
<dbReference type="InterPro" id="IPR002885">
    <property type="entry name" value="PPR_rpt"/>
</dbReference>
<dbReference type="PANTHER" id="PTHR47926">
    <property type="entry name" value="PENTATRICOPEPTIDE REPEAT-CONTAINING PROTEIN"/>
    <property type="match status" value="1"/>
</dbReference>
<reference evidence="5" key="1">
    <citation type="submission" date="2018-01" db="EMBL/GenBank/DDBJ databases">
        <authorList>
            <person name="Mao J.F."/>
        </authorList>
    </citation>
    <scope>NUCLEOTIDE SEQUENCE</scope>
    <source>
        <strain evidence="5">Huo1</strain>
        <tissue evidence="5">Leaf</tissue>
    </source>
</reference>
<keyword evidence="6" id="KW-1185">Reference proteome</keyword>
<dbReference type="PANTHER" id="PTHR47926:SF450">
    <property type="entry name" value="DYW DOMAIN-CONTAINING PROTEIN"/>
    <property type="match status" value="1"/>
</dbReference>
<proteinExistence type="inferred from homology"/>
<feature type="domain" description="DYW" evidence="4">
    <location>
        <begin position="567"/>
        <end position="659"/>
    </location>
</feature>
<dbReference type="AlphaFoldDB" id="A0A8X9ABL6"/>
<dbReference type="InterPro" id="IPR032867">
    <property type="entry name" value="DYW_dom"/>
</dbReference>
<evidence type="ECO:0000313" key="6">
    <source>
        <dbReference type="Proteomes" id="UP000298416"/>
    </source>
</evidence>
<dbReference type="Pfam" id="PF13041">
    <property type="entry name" value="PPR_2"/>
    <property type="match status" value="2"/>
</dbReference>
<dbReference type="InterPro" id="IPR046848">
    <property type="entry name" value="E_motif"/>
</dbReference>
<dbReference type="InterPro" id="IPR011990">
    <property type="entry name" value="TPR-like_helical_dom_sf"/>
</dbReference>
<dbReference type="FunFam" id="1.25.40.10:FF:000031">
    <property type="entry name" value="Pentatricopeptide repeat-containing protein mitochondrial"/>
    <property type="match status" value="1"/>
</dbReference>
<reference evidence="5" key="2">
    <citation type="submission" date="2020-08" db="EMBL/GenBank/DDBJ databases">
        <title>Plant Genome Project.</title>
        <authorList>
            <person name="Zhang R.-G."/>
        </authorList>
    </citation>
    <scope>NUCLEOTIDE SEQUENCE</scope>
    <source>
        <strain evidence="5">Huo1</strain>
        <tissue evidence="5">Leaf</tissue>
    </source>
</reference>
<dbReference type="GO" id="GO:0008270">
    <property type="term" value="F:zinc ion binding"/>
    <property type="evidence" value="ECO:0007669"/>
    <property type="project" value="InterPro"/>
</dbReference>
<keyword evidence="2" id="KW-0677">Repeat</keyword>
<feature type="repeat" description="PPR" evidence="3">
    <location>
        <begin position="352"/>
        <end position="386"/>
    </location>
</feature>
<dbReference type="InterPro" id="IPR046960">
    <property type="entry name" value="PPR_At4g14850-like_plant"/>
</dbReference>
<comment type="caution">
    <text evidence="5">The sequence shown here is derived from an EMBL/GenBank/DDBJ whole genome shotgun (WGS) entry which is preliminary data.</text>
</comment>
<dbReference type="NCBIfam" id="TIGR00756">
    <property type="entry name" value="PPR"/>
    <property type="match status" value="2"/>
</dbReference>
<sequence length="659" mass="74687">MFVTTYIFLDHFPDSIPECSYLNAQNESLKQKTCLVVHVLNAKGIRDTRWASWCRKINSDMMRAVSPTLNCPILHLLQKCKTFNTLKQVHAQMITTGLILHTYPISRILLISSSLSPLPYTLAIFSRAPNPSIFLYNTLISRLTVNNQVKLALSLYDQMLADPNLRPNNYTYPSLFKAFAAQQWFKHGQALHVHILKFIYPLRDNFVQASLLNFYSRCGRVDIARYFFDQIMEPDLATWNSILSAYARNSSVSLSGDPRLLDENTSSSLEVLNLFGHMQKSGAEPSEVTLVAIITACAELGALGQGIWAHVYIIKNALSLNHYIGTALITLYTNCGRLGFASQLFYQLPHTDIFCFNAMIRGLAIHGRGCEALDLFETMKHKGLTPDNVTMLAVMCACSHVGLVDEGRRYFELMTSIYGLKPKIEHYCCLVDLLGRAGLVKEAEERILTIPMKPNAVLWRCLLGAARVHGDLETGEVALKKLVELEPETSGNYVLLSNMYSCKKKWDDAKRVRQLMKERGVEKMPGSSLVEVDGSMHEFLAGDKSHPRAREVYLKLEDMNAKLQEHGHRARTREVLFDIEEEEKEEALSYHSERLAIAFALIATDSCTPVRIIKNLRVCVDCHSSTKLLSRIYGREIIVRDRTRFHHFNNGSCSCLDYW</sequence>
<dbReference type="PROSITE" id="PS51375">
    <property type="entry name" value="PPR"/>
    <property type="match status" value="1"/>
</dbReference>
<evidence type="ECO:0000313" key="5">
    <source>
        <dbReference type="EMBL" id="KAG6435598.1"/>
    </source>
</evidence>
<dbReference type="Gene3D" id="1.25.40.10">
    <property type="entry name" value="Tetratricopeptide repeat domain"/>
    <property type="match status" value="3"/>
</dbReference>
<dbReference type="EMBL" id="PNBA02000001">
    <property type="protein sequence ID" value="KAG6435598.1"/>
    <property type="molecule type" value="Genomic_DNA"/>
</dbReference>
<dbReference type="Pfam" id="PF20430">
    <property type="entry name" value="Eplus_motif"/>
    <property type="match status" value="1"/>
</dbReference>
<evidence type="ECO:0000256" key="2">
    <source>
        <dbReference type="ARBA" id="ARBA00022737"/>
    </source>
</evidence>
<dbReference type="GO" id="GO:0009451">
    <property type="term" value="P:RNA modification"/>
    <property type="evidence" value="ECO:0007669"/>
    <property type="project" value="InterPro"/>
</dbReference>
<comment type="similarity">
    <text evidence="1">Belongs to the PPR family. PCMP-H subfamily.</text>
</comment>
<dbReference type="FunFam" id="1.25.40.10:FF:000366">
    <property type="entry name" value="Pentatricopeptide (PPR) repeat-containing protein"/>
    <property type="match status" value="1"/>
</dbReference>
<evidence type="ECO:0000259" key="4">
    <source>
        <dbReference type="Pfam" id="PF14432"/>
    </source>
</evidence>
<gene>
    <name evidence="5" type="ORF">SASPL_100472</name>
</gene>
<dbReference type="InterPro" id="IPR046849">
    <property type="entry name" value="E2_motif"/>
</dbReference>
<organism evidence="5">
    <name type="scientific">Salvia splendens</name>
    <name type="common">Scarlet sage</name>
    <dbReference type="NCBI Taxonomy" id="180675"/>
    <lineage>
        <taxon>Eukaryota</taxon>
        <taxon>Viridiplantae</taxon>
        <taxon>Streptophyta</taxon>
        <taxon>Embryophyta</taxon>
        <taxon>Tracheophyta</taxon>
        <taxon>Spermatophyta</taxon>
        <taxon>Magnoliopsida</taxon>
        <taxon>eudicotyledons</taxon>
        <taxon>Gunneridae</taxon>
        <taxon>Pentapetalae</taxon>
        <taxon>asterids</taxon>
        <taxon>lamiids</taxon>
        <taxon>Lamiales</taxon>
        <taxon>Lamiaceae</taxon>
        <taxon>Nepetoideae</taxon>
        <taxon>Mentheae</taxon>
        <taxon>Salviinae</taxon>
        <taxon>Salvia</taxon>
        <taxon>Salvia subgen. Calosphace</taxon>
        <taxon>core Calosphace</taxon>
    </lineage>
</organism>